<keyword evidence="3 6" id="KW-0346">Stress response</keyword>
<name>A0A919UH23_9MICO</name>
<proteinExistence type="inferred from homology"/>
<comment type="function">
    <text evidence="5 6">Negative regulator of class I heat shock genes (grpE-dnaK-dnaJ and groELS operons). Prevents heat-shock induction of these operons.</text>
</comment>
<dbReference type="GO" id="GO:0045892">
    <property type="term" value="P:negative regulation of DNA-templated transcription"/>
    <property type="evidence" value="ECO:0007669"/>
    <property type="project" value="UniProtKB-UniRule"/>
</dbReference>
<feature type="domain" description="HTH deoR-type" evidence="8">
    <location>
        <begin position="34"/>
        <end position="62"/>
    </location>
</feature>
<dbReference type="PANTHER" id="PTHR34824">
    <property type="entry name" value="HEAT-INDUCIBLE TRANSCRIPTION REPRESSOR HRCA"/>
    <property type="match status" value="1"/>
</dbReference>
<dbReference type="Gene3D" id="3.30.390.60">
    <property type="entry name" value="Heat-inducible transcription repressor hrca homolog, domain 3"/>
    <property type="match status" value="1"/>
</dbReference>
<dbReference type="FunFam" id="1.10.10.10:FF:000049">
    <property type="entry name" value="Heat-inducible transcription repressor HrcA"/>
    <property type="match status" value="1"/>
</dbReference>
<dbReference type="HAMAP" id="MF_00081">
    <property type="entry name" value="HrcA"/>
    <property type="match status" value="1"/>
</dbReference>
<dbReference type="SUPFAM" id="SSF46785">
    <property type="entry name" value="Winged helix' DNA-binding domain"/>
    <property type="match status" value="1"/>
</dbReference>
<dbReference type="InterPro" id="IPR036390">
    <property type="entry name" value="WH_DNA-bd_sf"/>
</dbReference>
<sequence>MSEDRRQAVLRAIVEGYVATSEPVGSKALAEKSALGVSPATIRNDMAALEEEGLIAQPHTSAGRIPTDAGYRFFVDSLAASALQDPHKRAIQTFLSDAVDLNDVVERSVRLLSQLTRQVAVVQYPSLRESAVRRVELVRVGIDRALVVVVSADARVEQSTVALGQAVPDEEFERIAREVNEVSVGHTPAALQASLNGWTARPEQVAWASPVADAVVAAARGGTVERVVFAGASNLARAGADFESDAIGSVLDALEEQVVLLRLLHEMAGEGQDVSVRIGAETRNESLARTSIIAAGYGPGGDATSLLGALGPTRMDYPGTMAAVRAVARYLSRVVENE</sequence>
<dbReference type="Proteomes" id="UP000652354">
    <property type="component" value="Unassembled WGS sequence"/>
</dbReference>
<keyword evidence="1 6" id="KW-0678">Repressor</keyword>
<dbReference type="GO" id="GO:0003700">
    <property type="term" value="F:DNA-binding transcription factor activity"/>
    <property type="evidence" value="ECO:0007669"/>
    <property type="project" value="InterPro"/>
</dbReference>
<feature type="domain" description="Heat-inducible transcription repressor HrcA C-terminal" evidence="7">
    <location>
        <begin position="103"/>
        <end position="321"/>
    </location>
</feature>
<evidence type="ECO:0000313" key="10">
    <source>
        <dbReference type="Proteomes" id="UP000652354"/>
    </source>
</evidence>
<dbReference type="GO" id="GO:0003677">
    <property type="term" value="F:DNA binding"/>
    <property type="evidence" value="ECO:0007669"/>
    <property type="project" value="InterPro"/>
</dbReference>
<gene>
    <name evidence="6 9" type="primary">hrcA</name>
    <name evidence="9" type="ORF">Dac01nite_22340</name>
</gene>
<evidence type="ECO:0000256" key="3">
    <source>
        <dbReference type="ARBA" id="ARBA00023016"/>
    </source>
</evidence>
<keyword evidence="2 6" id="KW-0805">Transcription regulation</keyword>
<dbReference type="Gene3D" id="1.10.10.10">
    <property type="entry name" value="Winged helix-like DNA-binding domain superfamily/Winged helix DNA-binding domain"/>
    <property type="match status" value="1"/>
</dbReference>
<comment type="caution">
    <text evidence="9">The sequence shown here is derived from an EMBL/GenBank/DDBJ whole genome shotgun (WGS) entry which is preliminary data.</text>
</comment>
<evidence type="ECO:0000256" key="1">
    <source>
        <dbReference type="ARBA" id="ARBA00022491"/>
    </source>
</evidence>
<evidence type="ECO:0000256" key="2">
    <source>
        <dbReference type="ARBA" id="ARBA00023015"/>
    </source>
</evidence>
<evidence type="ECO:0000256" key="6">
    <source>
        <dbReference type="HAMAP-Rule" id="MF_00081"/>
    </source>
</evidence>
<evidence type="ECO:0000259" key="7">
    <source>
        <dbReference type="Pfam" id="PF01628"/>
    </source>
</evidence>
<comment type="similarity">
    <text evidence="6">Belongs to the HrcA family.</text>
</comment>
<keyword evidence="10" id="KW-1185">Reference proteome</keyword>
<dbReference type="PIRSF" id="PIRSF005485">
    <property type="entry name" value="HrcA"/>
    <property type="match status" value="1"/>
</dbReference>
<dbReference type="AlphaFoldDB" id="A0A919UH23"/>
<dbReference type="PANTHER" id="PTHR34824:SF1">
    <property type="entry name" value="HEAT-INDUCIBLE TRANSCRIPTION REPRESSOR HRCA"/>
    <property type="match status" value="1"/>
</dbReference>
<reference evidence="9" key="1">
    <citation type="submission" date="2021-01" db="EMBL/GenBank/DDBJ databases">
        <title>Whole genome shotgun sequence of Demequina activiva NBRC 110675.</title>
        <authorList>
            <person name="Komaki H."/>
            <person name="Tamura T."/>
        </authorList>
    </citation>
    <scope>NUCLEOTIDE SEQUENCE</scope>
    <source>
        <strain evidence="9">NBRC 110675</strain>
    </source>
</reference>
<dbReference type="SUPFAM" id="SSF55781">
    <property type="entry name" value="GAF domain-like"/>
    <property type="match status" value="1"/>
</dbReference>
<dbReference type="InterPro" id="IPR002571">
    <property type="entry name" value="HrcA"/>
</dbReference>
<dbReference type="InterPro" id="IPR001034">
    <property type="entry name" value="DeoR_HTH"/>
</dbReference>
<organism evidence="9 10">
    <name type="scientific">Demequina activiva</name>
    <dbReference type="NCBI Taxonomy" id="1582364"/>
    <lineage>
        <taxon>Bacteria</taxon>
        <taxon>Bacillati</taxon>
        <taxon>Actinomycetota</taxon>
        <taxon>Actinomycetes</taxon>
        <taxon>Micrococcales</taxon>
        <taxon>Demequinaceae</taxon>
        <taxon>Demequina</taxon>
    </lineage>
</organism>
<evidence type="ECO:0000256" key="5">
    <source>
        <dbReference type="ARBA" id="ARBA00055319"/>
    </source>
</evidence>
<dbReference type="Pfam" id="PF08220">
    <property type="entry name" value="HTH_DeoR"/>
    <property type="match status" value="1"/>
</dbReference>
<dbReference type="EMBL" id="BONR01000006">
    <property type="protein sequence ID" value="GIG55482.1"/>
    <property type="molecule type" value="Genomic_DNA"/>
</dbReference>
<dbReference type="InterPro" id="IPR021153">
    <property type="entry name" value="HrcA_C"/>
</dbReference>
<dbReference type="Gene3D" id="3.30.450.40">
    <property type="match status" value="1"/>
</dbReference>
<evidence type="ECO:0000259" key="8">
    <source>
        <dbReference type="Pfam" id="PF08220"/>
    </source>
</evidence>
<dbReference type="RefSeq" id="WP_203657027.1">
    <property type="nucleotide sequence ID" value="NZ_BONR01000006.1"/>
</dbReference>
<dbReference type="InterPro" id="IPR036388">
    <property type="entry name" value="WH-like_DNA-bd_sf"/>
</dbReference>
<evidence type="ECO:0000256" key="4">
    <source>
        <dbReference type="ARBA" id="ARBA00023163"/>
    </source>
</evidence>
<keyword evidence="4 6" id="KW-0804">Transcription</keyword>
<dbReference type="NCBIfam" id="TIGR00331">
    <property type="entry name" value="hrcA"/>
    <property type="match status" value="1"/>
</dbReference>
<accession>A0A919UH23</accession>
<dbReference type="InterPro" id="IPR029016">
    <property type="entry name" value="GAF-like_dom_sf"/>
</dbReference>
<protein>
    <recommendedName>
        <fullName evidence="6">Heat-inducible transcription repressor HrcA</fullName>
    </recommendedName>
</protein>
<dbReference type="Pfam" id="PF01628">
    <property type="entry name" value="HrcA"/>
    <property type="match status" value="1"/>
</dbReference>
<dbReference type="InterPro" id="IPR023120">
    <property type="entry name" value="WHTH_transcript_rep_HrcA_IDD"/>
</dbReference>
<evidence type="ECO:0000313" key="9">
    <source>
        <dbReference type="EMBL" id="GIG55482.1"/>
    </source>
</evidence>